<dbReference type="GO" id="GO:0000009">
    <property type="term" value="F:alpha-1,6-mannosyltransferase activity"/>
    <property type="evidence" value="ECO:0007669"/>
    <property type="project" value="InterPro"/>
</dbReference>
<dbReference type="PANTHER" id="PTHR31834">
    <property type="entry name" value="INITIATION-SPECIFIC ALPHA-1,6-MANNOSYLTRANSFERASE"/>
    <property type="match status" value="1"/>
</dbReference>
<accession>A0A6G0XM47</accession>
<evidence type="ECO:0000256" key="1">
    <source>
        <dbReference type="SAM" id="Phobius"/>
    </source>
</evidence>
<proteinExistence type="predicted"/>
<comment type="caution">
    <text evidence="2">The sequence shown here is derived from an EMBL/GenBank/DDBJ whole genome shotgun (WGS) entry which is preliminary data.</text>
</comment>
<dbReference type="Proteomes" id="UP000481153">
    <property type="component" value="Unassembled WGS sequence"/>
</dbReference>
<dbReference type="AlphaFoldDB" id="A0A6G0XM47"/>
<dbReference type="EMBL" id="VJMJ01000036">
    <property type="protein sequence ID" value="KAF0741490.1"/>
    <property type="molecule type" value="Genomic_DNA"/>
</dbReference>
<feature type="transmembrane region" description="Helical" evidence="1">
    <location>
        <begin position="7"/>
        <end position="28"/>
    </location>
</feature>
<keyword evidence="1" id="KW-0472">Membrane</keyword>
<evidence type="ECO:0000313" key="2">
    <source>
        <dbReference type="EMBL" id="KAF0741490.1"/>
    </source>
</evidence>
<evidence type="ECO:0000313" key="3">
    <source>
        <dbReference type="Proteomes" id="UP000481153"/>
    </source>
</evidence>
<sequence length="310" mass="35487">MARYMDFVVSYRFIVLVLVVLFLVVGYFDVATVDLVVDHHLALVHDKVAYFSKGSHDYYRRQPSVYDEVCRVQFIFAGSKHDYNNFPTLQSWIRFADPKCPIEFLRTNHPFVGVLTTAEARMFHDSAFLPILQADMLKFFAVYYLGGLVVDLDVQAIKPFPEAWIGKDSPHSSCDVILGIEANCYDDECVKTMVRKGQVPNWAMFVRRPRSQFLGDLLDFVVAKYESMAPLDKDAAVQEVAGSGTITDFVQQYGNFTTPHYQRPADTKTPRGNLHRWGILHWWRVLEPAPVFAFPSFRRILAASSLDLCH</sequence>
<dbReference type="Gene3D" id="3.90.550.20">
    <property type="match status" value="1"/>
</dbReference>
<dbReference type="PANTHER" id="PTHR31834:SF1">
    <property type="entry name" value="INITIATION-SPECIFIC ALPHA-1,6-MANNOSYLTRANSFERASE"/>
    <property type="match status" value="1"/>
</dbReference>
<dbReference type="InterPro" id="IPR039367">
    <property type="entry name" value="Och1-like"/>
</dbReference>
<protein>
    <recommendedName>
        <fullName evidence="4">Alpha 1,4-glycosyltransferase domain-containing protein</fullName>
    </recommendedName>
</protein>
<keyword evidence="1" id="KW-0812">Transmembrane</keyword>
<name>A0A6G0XM47_9STRA</name>
<reference evidence="2 3" key="1">
    <citation type="submission" date="2019-07" db="EMBL/GenBank/DDBJ databases">
        <title>Genomics analysis of Aphanomyces spp. identifies a new class of oomycete effector associated with host adaptation.</title>
        <authorList>
            <person name="Gaulin E."/>
        </authorList>
    </citation>
    <scope>NUCLEOTIDE SEQUENCE [LARGE SCALE GENOMIC DNA]</scope>
    <source>
        <strain evidence="2 3">ATCC 201684</strain>
    </source>
</reference>
<dbReference type="GO" id="GO:0000136">
    <property type="term" value="C:mannan polymerase complex"/>
    <property type="evidence" value="ECO:0007669"/>
    <property type="project" value="TreeGrafter"/>
</dbReference>
<dbReference type="VEuPathDB" id="FungiDB:AeMF1_013009"/>
<gene>
    <name evidence="2" type="ORF">Ae201684_003175</name>
</gene>
<evidence type="ECO:0008006" key="4">
    <source>
        <dbReference type="Google" id="ProtNLM"/>
    </source>
</evidence>
<keyword evidence="3" id="KW-1185">Reference proteome</keyword>
<keyword evidence="1" id="KW-1133">Transmembrane helix</keyword>
<dbReference type="GO" id="GO:0006487">
    <property type="term" value="P:protein N-linked glycosylation"/>
    <property type="evidence" value="ECO:0007669"/>
    <property type="project" value="TreeGrafter"/>
</dbReference>
<organism evidence="2 3">
    <name type="scientific">Aphanomyces euteiches</name>
    <dbReference type="NCBI Taxonomy" id="100861"/>
    <lineage>
        <taxon>Eukaryota</taxon>
        <taxon>Sar</taxon>
        <taxon>Stramenopiles</taxon>
        <taxon>Oomycota</taxon>
        <taxon>Saprolegniomycetes</taxon>
        <taxon>Saprolegniales</taxon>
        <taxon>Verrucalvaceae</taxon>
        <taxon>Aphanomyces</taxon>
    </lineage>
</organism>